<feature type="compositionally biased region" description="Basic and acidic residues" evidence="1">
    <location>
        <begin position="69"/>
        <end position="82"/>
    </location>
</feature>
<keyword evidence="3" id="KW-1185">Reference proteome</keyword>
<gene>
    <name evidence="2" type="ORF">EJB05_46612</name>
</gene>
<proteinExistence type="predicted"/>
<evidence type="ECO:0000313" key="3">
    <source>
        <dbReference type="Proteomes" id="UP000324897"/>
    </source>
</evidence>
<reference evidence="2 3" key="1">
    <citation type="journal article" date="2019" name="Sci. Rep.">
        <title>A high-quality genome of Eragrostis curvula grass provides insights into Poaceae evolution and supports new strategies to enhance forage quality.</title>
        <authorList>
            <person name="Carballo J."/>
            <person name="Santos B.A.C.M."/>
            <person name="Zappacosta D."/>
            <person name="Garbus I."/>
            <person name="Selva J.P."/>
            <person name="Gallo C.A."/>
            <person name="Diaz A."/>
            <person name="Albertini E."/>
            <person name="Caccamo M."/>
            <person name="Echenique V."/>
        </authorList>
    </citation>
    <scope>NUCLEOTIDE SEQUENCE [LARGE SCALE GENOMIC DNA]</scope>
    <source>
        <strain evidence="3">cv. Victoria</strain>
        <tissue evidence="2">Leaf</tissue>
    </source>
</reference>
<dbReference type="EMBL" id="RWGY01000039">
    <property type="protein sequence ID" value="TVU12945.1"/>
    <property type="molecule type" value="Genomic_DNA"/>
</dbReference>
<name>A0A5J9TNU0_9POAL</name>
<dbReference type="Proteomes" id="UP000324897">
    <property type="component" value="Chromosome 3"/>
</dbReference>
<comment type="caution">
    <text evidence="2">The sequence shown here is derived from an EMBL/GenBank/DDBJ whole genome shotgun (WGS) entry which is preliminary data.</text>
</comment>
<sequence length="101" mass="11370">MEFLRLDEEIEITQEEGVGAKSTSNAGLYQDICAEKSYHDHAVEKPDFRSSILETVVSVFNESSDILSLEEKKKGKNKEKERGKGKKNSPRKGFGPQQKIP</sequence>
<evidence type="ECO:0000313" key="2">
    <source>
        <dbReference type="EMBL" id="TVU12945.1"/>
    </source>
</evidence>
<feature type="non-terminal residue" evidence="2">
    <location>
        <position position="1"/>
    </location>
</feature>
<evidence type="ECO:0000256" key="1">
    <source>
        <dbReference type="SAM" id="MobiDB-lite"/>
    </source>
</evidence>
<dbReference type="AlphaFoldDB" id="A0A5J9TNU0"/>
<feature type="region of interest" description="Disordered" evidence="1">
    <location>
        <begin position="68"/>
        <end position="101"/>
    </location>
</feature>
<protein>
    <submittedName>
        <fullName evidence="2">Uncharacterized protein</fullName>
    </submittedName>
</protein>
<organism evidence="2 3">
    <name type="scientific">Eragrostis curvula</name>
    <name type="common">weeping love grass</name>
    <dbReference type="NCBI Taxonomy" id="38414"/>
    <lineage>
        <taxon>Eukaryota</taxon>
        <taxon>Viridiplantae</taxon>
        <taxon>Streptophyta</taxon>
        <taxon>Embryophyta</taxon>
        <taxon>Tracheophyta</taxon>
        <taxon>Spermatophyta</taxon>
        <taxon>Magnoliopsida</taxon>
        <taxon>Liliopsida</taxon>
        <taxon>Poales</taxon>
        <taxon>Poaceae</taxon>
        <taxon>PACMAD clade</taxon>
        <taxon>Chloridoideae</taxon>
        <taxon>Eragrostideae</taxon>
        <taxon>Eragrostidinae</taxon>
        <taxon>Eragrostis</taxon>
    </lineage>
</organism>
<accession>A0A5J9TNU0</accession>
<dbReference type="Gramene" id="TVU12945">
    <property type="protein sequence ID" value="TVU12945"/>
    <property type="gene ID" value="EJB05_46612"/>
</dbReference>